<dbReference type="Proteomes" id="UP000198925">
    <property type="component" value="Unassembled WGS sequence"/>
</dbReference>
<dbReference type="RefSeq" id="WP_090662980.1">
    <property type="nucleotide sequence ID" value="NZ_FMZX01000004.1"/>
</dbReference>
<evidence type="ECO:0000313" key="2">
    <source>
        <dbReference type="Proteomes" id="UP000198925"/>
    </source>
</evidence>
<proteinExistence type="predicted"/>
<reference evidence="1 2" key="1">
    <citation type="submission" date="2016-10" db="EMBL/GenBank/DDBJ databases">
        <authorList>
            <person name="de Groot N.N."/>
        </authorList>
    </citation>
    <scope>NUCLEOTIDE SEQUENCE [LARGE SCALE GENOMIC DNA]</scope>
    <source>
        <strain evidence="1 2">CPCC 100156</strain>
    </source>
</reference>
<evidence type="ECO:0008006" key="3">
    <source>
        <dbReference type="Google" id="ProtNLM"/>
    </source>
</evidence>
<name>A0A1G6RLU0_9PROT</name>
<accession>A0A1G6RLU0</accession>
<dbReference type="EMBL" id="FMZX01000004">
    <property type="protein sequence ID" value="SDD05538.1"/>
    <property type="molecule type" value="Genomic_DNA"/>
</dbReference>
<evidence type="ECO:0000313" key="1">
    <source>
        <dbReference type="EMBL" id="SDD05538.1"/>
    </source>
</evidence>
<gene>
    <name evidence="1" type="ORF">SAMN04487779_100458</name>
</gene>
<dbReference type="AlphaFoldDB" id="A0A1G6RLU0"/>
<sequence>MDPTVLAWALAQPAGTRAAVLAAAFTGGTTRVTFDGRTVEYRSLDELGRALSVLHAAENTAARRPSVTFASFSREGTR</sequence>
<dbReference type="NCBIfam" id="NF047331">
    <property type="entry name" value="phage_HTJ"/>
    <property type="match status" value="1"/>
</dbReference>
<organism evidence="1 2">
    <name type="scientific">Belnapia rosea</name>
    <dbReference type="NCBI Taxonomy" id="938405"/>
    <lineage>
        <taxon>Bacteria</taxon>
        <taxon>Pseudomonadati</taxon>
        <taxon>Pseudomonadota</taxon>
        <taxon>Alphaproteobacteria</taxon>
        <taxon>Acetobacterales</taxon>
        <taxon>Roseomonadaceae</taxon>
        <taxon>Belnapia</taxon>
    </lineage>
</organism>
<keyword evidence="2" id="KW-1185">Reference proteome</keyword>
<protein>
    <recommendedName>
        <fullName evidence="3">GpW protein</fullName>
    </recommendedName>
</protein>